<feature type="compositionally biased region" description="Polar residues" evidence="3">
    <location>
        <begin position="97"/>
        <end position="113"/>
    </location>
</feature>
<evidence type="ECO:0000259" key="4">
    <source>
        <dbReference type="Pfam" id="PF25877"/>
    </source>
</evidence>
<organism evidence="5 6">
    <name type="scientific">Glossina morsitans morsitans</name>
    <name type="common">Savannah tsetse fly</name>
    <dbReference type="NCBI Taxonomy" id="37546"/>
    <lineage>
        <taxon>Eukaryota</taxon>
        <taxon>Metazoa</taxon>
        <taxon>Ecdysozoa</taxon>
        <taxon>Arthropoda</taxon>
        <taxon>Hexapoda</taxon>
        <taxon>Insecta</taxon>
        <taxon>Pterygota</taxon>
        <taxon>Neoptera</taxon>
        <taxon>Endopterygota</taxon>
        <taxon>Diptera</taxon>
        <taxon>Brachycera</taxon>
        <taxon>Muscomorpha</taxon>
        <taxon>Hippoboscoidea</taxon>
        <taxon>Glossinidae</taxon>
        <taxon>Glossina</taxon>
    </lineage>
</organism>
<evidence type="ECO:0000256" key="1">
    <source>
        <dbReference type="ARBA" id="ARBA00022737"/>
    </source>
</evidence>
<feature type="domain" description="SOWAHA-C winged helix-turn-helix" evidence="4">
    <location>
        <begin position="7"/>
        <end position="83"/>
    </location>
</feature>
<keyword evidence="2" id="KW-0040">ANK repeat</keyword>
<feature type="compositionally biased region" description="Basic and acidic residues" evidence="3">
    <location>
        <begin position="269"/>
        <end position="279"/>
    </location>
</feature>
<evidence type="ECO:0000256" key="2">
    <source>
        <dbReference type="ARBA" id="ARBA00023043"/>
    </source>
</evidence>
<dbReference type="PANTHER" id="PTHR14491:SF7">
    <property type="entry name" value="SOSONDOWAH, ISOFORM G"/>
    <property type="match status" value="1"/>
</dbReference>
<dbReference type="EMBL" id="CCAG010015850">
    <property type="status" value="NOT_ANNOTATED_CDS"/>
    <property type="molecule type" value="Genomic_DNA"/>
</dbReference>
<dbReference type="Pfam" id="PF25877">
    <property type="entry name" value="WHD_SOWAH"/>
    <property type="match status" value="1"/>
</dbReference>
<dbReference type="AlphaFoldDB" id="A0A1B0GA56"/>
<feature type="compositionally biased region" description="Basic and acidic residues" evidence="3">
    <location>
        <begin position="166"/>
        <end position="183"/>
    </location>
</feature>
<evidence type="ECO:0000256" key="3">
    <source>
        <dbReference type="SAM" id="MobiDB-lite"/>
    </source>
</evidence>
<dbReference type="PhylomeDB" id="A0A1B0GA56"/>
<dbReference type="PANTHER" id="PTHR14491">
    <property type="entry name" value="SOSONDOWAH, ISOFORM G"/>
    <property type="match status" value="1"/>
</dbReference>
<protein>
    <recommendedName>
        <fullName evidence="4">SOWAHA-C winged helix-turn-helix domain-containing protein</fullName>
    </recommendedName>
</protein>
<sequence length="319" mass="35770">MVDTPLELSLAEIRTYMLSNGCKVTNHALVKHFRRFLTNPDTQSEARKEFKTYVNILATIKTENNQKYLTLRKKYLNECPSDAVVQCAILAAASESTPSSPGATFFTSDNETSPPFRQPPPYKPPPEVNSPINMPIAISGGTVETEIIENFQDCVDEFTSAMYQLDTKRRERHQPESLNKNRSENNNCADNNRSVVSDDAINKENIPIFSFSSVPIEISTETTNSKSSGTEVNTENAISVKEATRKFNRMASEEEAKIISPSSQKKKAEKQSLEEKELPEVTLAHPKAKEWIVSMAKANYQELAKLAKEYPELVKLQVS</sequence>
<reference evidence="5" key="1">
    <citation type="submission" date="2020-05" db="UniProtKB">
        <authorList>
            <consortium name="EnsemblMetazoa"/>
        </authorList>
    </citation>
    <scope>IDENTIFICATION</scope>
    <source>
        <strain evidence="5">Yale</strain>
    </source>
</reference>
<name>A0A1B0GA56_GLOMM</name>
<keyword evidence="1" id="KW-0677">Repeat</keyword>
<keyword evidence="6" id="KW-1185">Reference proteome</keyword>
<feature type="compositionally biased region" description="Pro residues" evidence="3">
    <location>
        <begin position="116"/>
        <end position="128"/>
    </location>
</feature>
<dbReference type="STRING" id="37546.A0A1B0GA56"/>
<feature type="compositionally biased region" description="Polar residues" evidence="3">
    <location>
        <begin position="184"/>
        <end position="193"/>
    </location>
</feature>
<feature type="region of interest" description="Disordered" evidence="3">
    <location>
        <begin position="97"/>
        <end position="129"/>
    </location>
</feature>
<dbReference type="EnsemblMetazoa" id="GMOY010193-RA">
    <property type="protein sequence ID" value="GMOY010193-PA"/>
    <property type="gene ID" value="GMOY010193"/>
</dbReference>
<evidence type="ECO:0000313" key="5">
    <source>
        <dbReference type="EnsemblMetazoa" id="GMOY010193-PA"/>
    </source>
</evidence>
<feature type="region of interest" description="Disordered" evidence="3">
    <location>
        <begin position="253"/>
        <end position="280"/>
    </location>
</feature>
<evidence type="ECO:0000313" key="6">
    <source>
        <dbReference type="Proteomes" id="UP000092444"/>
    </source>
</evidence>
<accession>A0A1B0GA56</accession>
<feature type="region of interest" description="Disordered" evidence="3">
    <location>
        <begin position="166"/>
        <end position="193"/>
    </location>
</feature>
<dbReference type="InterPro" id="IPR058889">
    <property type="entry name" value="WHD_SOWAHA-C"/>
</dbReference>
<dbReference type="Proteomes" id="UP000092444">
    <property type="component" value="Unassembled WGS sequence"/>
</dbReference>
<proteinExistence type="predicted"/>